<name>A0ABR2N0Y3_9ASPA</name>
<sequence>MHVHRDNRLAPPLSRPLLLLPLLSALRPFRRRLSRHEETLHLLHLHRPPHRPQRLPLHVRSTFPVGVHVVRYSSRRSSPSRPCSRSAQAIFE</sequence>
<evidence type="ECO:0008006" key="3">
    <source>
        <dbReference type="Google" id="ProtNLM"/>
    </source>
</evidence>
<dbReference type="Proteomes" id="UP001412067">
    <property type="component" value="Unassembled WGS sequence"/>
</dbReference>
<keyword evidence="2" id="KW-1185">Reference proteome</keyword>
<accession>A0ABR2N0Y3</accession>
<proteinExistence type="predicted"/>
<protein>
    <recommendedName>
        <fullName evidence="3">Secreted protein</fullName>
    </recommendedName>
</protein>
<evidence type="ECO:0000313" key="2">
    <source>
        <dbReference type="Proteomes" id="UP001412067"/>
    </source>
</evidence>
<reference evidence="1 2" key="1">
    <citation type="journal article" date="2022" name="Nat. Plants">
        <title>Genomes of leafy and leafless Platanthera orchids illuminate the evolution of mycoheterotrophy.</title>
        <authorList>
            <person name="Li M.H."/>
            <person name="Liu K.W."/>
            <person name="Li Z."/>
            <person name="Lu H.C."/>
            <person name="Ye Q.L."/>
            <person name="Zhang D."/>
            <person name="Wang J.Y."/>
            <person name="Li Y.F."/>
            <person name="Zhong Z.M."/>
            <person name="Liu X."/>
            <person name="Yu X."/>
            <person name="Liu D.K."/>
            <person name="Tu X.D."/>
            <person name="Liu B."/>
            <person name="Hao Y."/>
            <person name="Liao X.Y."/>
            <person name="Jiang Y.T."/>
            <person name="Sun W.H."/>
            <person name="Chen J."/>
            <person name="Chen Y.Q."/>
            <person name="Ai Y."/>
            <person name="Zhai J.W."/>
            <person name="Wu S.S."/>
            <person name="Zhou Z."/>
            <person name="Hsiao Y.Y."/>
            <person name="Wu W.L."/>
            <person name="Chen Y.Y."/>
            <person name="Lin Y.F."/>
            <person name="Hsu J.L."/>
            <person name="Li C.Y."/>
            <person name="Wang Z.W."/>
            <person name="Zhao X."/>
            <person name="Zhong W.Y."/>
            <person name="Ma X.K."/>
            <person name="Ma L."/>
            <person name="Huang J."/>
            <person name="Chen G.Z."/>
            <person name="Huang M.Z."/>
            <person name="Huang L."/>
            <person name="Peng D.H."/>
            <person name="Luo Y.B."/>
            <person name="Zou S.Q."/>
            <person name="Chen S.P."/>
            <person name="Lan S."/>
            <person name="Tsai W.C."/>
            <person name="Van de Peer Y."/>
            <person name="Liu Z.J."/>
        </authorList>
    </citation>
    <scope>NUCLEOTIDE SEQUENCE [LARGE SCALE GENOMIC DNA]</scope>
    <source>
        <strain evidence="1">Lor288</strain>
    </source>
</reference>
<evidence type="ECO:0000313" key="1">
    <source>
        <dbReference type="EMBL" id="KAK8970110.1"/>
    </source>
</evidence>
<organism evidence="1 2">
    <name type="scientific">Platanthera guangdongensis</name>
    <dbReference type="NCBI Taxonomy" id="2320717"/>
    <lineage>
        <taxon>Eukaryota</taxon>
        <taxon>Viridiplantae</taxon>
        <taxon>Streptophyta</taxon>
        <taxon>Embryophyta</taxon>
        <taxon>Tracheophyta</taxon>
        <taxon>Spermatophyta</taxon>
        <taxon>Magnoliopsida</taxon>
        <taxon>Liliopsida</taxon>
        <taxon>Asparagales</taxon>
        <taxon>Orchidaceae</taxon>
        <taxon>Orchidoideae</taxon>
        <taxon>Orchideae</taxon>
        <taxon>Orchidinae</taxon>
        <taxon>Platanthera</taxon>
    </lineage>
</organism>
<dbReference type="EMBL" id="JBBWWR010000002">
    <property type="protein sequence ID" value="KAK8970110.1"/>
    <property type="molecule type" value="Genomic_DNA"/>
</dbReference>
<gene>
    <name evidence="1" type="ORF">KSP40_PGU007975</name>
</gene>
<comment type="caution">
    <text evidence="1">The sequence shown here is derived from an EMBL/GenBank/DDBJ whole genome shotgun (WGS) entry which is preliminary data.</text>
</comment>